<keyword evidence="10 17" id="KW-0333">Golgi apparatus</keyword>
<keyword evidence="7 17" id="KW-0479">Metal-binding</keyword>
<evidence type="ECO:0000256" key="15">
    <source>
        <dbReference type="ARBA" id="ARBA00041712"/>
    </source>
</evidence>
<dbReference type="GeneID" id="106463514"/>
<evidence type="ECO:0000256" key="1">
    <source>
        <dbReference type="ARBA" id="ARBA00004323"/>
    </source>
</evidence>
<evidence type="ECO:0000256" key="6">
    <source>
        <dbReference type="ARBA" id="ARBA00022692"/>
    </source>
</evidence>
<evidence type="ECO:0000313" key="18">
    <source>
        <dbReference type="Proteomes" id="UP000694941"/>
    </source>
</evidence>
<organism evidence="18 19">
    <name type="scientific">Limulus polyphemus</name>
    <name type="common">Atlantic horseshoe crab</name>
    <dbReference type="NCBI Taxonomy" id="6850"/>
    <lineage>
        <taxon>Eukaryota</taxon>
        <taxon>Metazoa</taxon>
        <taxon>Ecdysozoa</taxon>
        <taxon>Arthropoda</taxon>
        <taxon>Chelicerata</taxon>
        <taxon>Merostomata</taxon>
        <taxon>Xiphosura</taxon>
        <taxon>Limulidae</taxon>
        <taxon>Limulus</taxon>
    </lineage>
</organism>
<comment type="catalytic activity">
    <reaction evidence="16 17">
        <text>N(4)-(alpha-D-Man-(1-&gt;3)-[alpha-D-Man-(1-&gt;3)-[alpha-D-Man-(1-&gt;6)]-alpha-D-Man-(1-&gt;6)]-beta-D-Man-(1-&gt;4)-beta-D-GlcNAc-(1-&gt;4)-beta-D-GlcNAc)-L-asparaginyl-[protein] (N-glucan mannose isomer 5A1,2) + UDP-N-acetyl-alpha-D-glucosamine = N(4)-{beta-D-GlcNAc-(1-&gt;2)-alpha-D-Man-(1-&gt;3)-[alpha-D-Man-(1-&gt;3)-[alpha-D-Man-(1-&gt;6)]-alpha-D-Man-(1-&gt;6)]-beta-D-Man-(1-&gt;4)-beta-D-GlcNAc-(1-&gt;4)-beta-D-GlcNAc}-L-asparaginyl-[protein] + UDP + H(+)</text>
        <dbReference type="Rhea" id="RHEA:11456"/>
        <dbReference type="Rhea" id="RHEA-COMP:14367"/>
        <dbReference type="Rhea" id="RHEA-COMP:14368"/>
        <dbReference type="ChEBI" id="CHEBI:15378"/>
        <dbReference type="ChEBI" id="CHEBI:57705"/>
        <dbReference type="ChEBI" id="CHEBI:58223"/>
        <dbReference type="ChEBI" id="CHEBI:59087"/>
        <dbReference type="ChEBI" id="CHEBI:60625"/>
        <dbReference type="EC" id="2.4.1.101"/>
    </reaction>
</comment>
<dbReference type="RefSeq" id="XP_022246746.1">
    <property type="nucleotide sequence ID" value="XM_022391038.1"/>
</dbReference>
<reference evidence="19 20" key="1">
    <citation type="submission" date="2025-05" db="UniProtKB">
        <authorList>
            <consortium name="RefSeq"/>
        </authorList>
    </citation>
    <scope>IDENTIFICATION</scope>
    <source>
        <tissue evidence="19 20">Muscle</tissue>
    </source>
</reference>
<dbReference type="SUPFAM" id="SSF53448">
    <property type="entry name" value="Nucleotide-diphospho-sugar transferases"/>
    <property type="match status" value="1"/>
</dbReference>
<evidence type="ECO:0000256" key="16">
    <source>
        <dbReference type="ARBA" id="ARBA00049421"/>
    </source>
</evidence>
<dbReference type="Pfam" id="PF03071">
    <property type="entry name" value="GNT-I"/>
    <property type="match status" value="1"/>
</dbReference>
<accession>A0ABM1BC37</accession>
<evidence type="ECO:0000256" key="12">
    <source>
        <dbReference type="ARBA" id="ARBA00023211"/>
    </source>
</evidence>
<name>A0ABM1BC37_LIMPO</name>
<evidence type="ECO:0000313" key="20">
    <source>
        <dbReference type="RefSeq" id="XP_022246746.1"/>
    </source>
</evidence>
<sequence>MGRFGVFSNQLCDTLDFCNLGDSEQAVERCLQGSGRRLLGNRRAFGIIVILALSFWIWLNFHFILKTSKAKTNQQIIQQLSRLEVEIQQFVKYNSELLESFHVYERHFHQLLKENVIQKGSYNNDIFVNSINEKEFNSTEKDIVIGVLVIACSRASVKRNLDQLLKYRPSAKQFPIIVSQDCGHEPTTKIIQSYGNNLTLIQQPDLSDIPLKGKKKKFKGYYKIARHYGWALKKMFHDFNFDTIIIVEDDLDISPDFFEYFLALLPILKADPTLWCVSAWNDNGKEWLIANDPELLYRTDFFPGLGWMMRKKLWLELETKWPDSFWDDWFRQPAQRKDRACIRPEVSRTKTFGKIGVSRGMFYDKHLKFFKLNDKFVQFSKKDLSYLFKDNYDLEFIKRVYGSVPCSLLDLLWSKLDHLDSVRITYNTMNEFKKVAKALGLMNDFKSGVPRAGYRGIVSFVFKGRRVYLAPPADWKAYNSSWS</sequence>
<dbReference type="Gene3D" id="3.10.180.20">
    <property type="entry name" value="N-Acetylglucosaminyltransferase I, Domain 2"/>
    <property type="match status" value="1"/>
</dbReference>
<dbReference type="RefSeq" id="XP_013779009.1">
    <property type="nucleotide sequence ID" value="XM_013923555.2"/>
</dbReference>
<dbReference type="EC" id="2.4.1.101" evidence="14 17"/>
<evidence type="ECO:0000256" key="13">
    <source>
        <dbReference type="ARBA" id="ARBA00037706"/>
    </source>
</evidence>
<protein>
    <recommendedName>
        <fullName evidence="14 17">Alpha-1,3-mannosyl-glycoprotein 2-beta-N-acetylglucosaminyltransferase</fullName>
        <shortName evidence="17">GNT-I</shortName>
        <shortName evidence="17">GlcNAc-T I</shortName>
        <ecNumber evidence="14 17">2.4.1.101</ecNumber>
    </recommendedName>
    <alternativeName>
        <fullName evidence="15 17">N-glycosyl-oligosaccharide-glycoprotein N-acetylglucosaminyltransferase I</fullName>
    </alternativeName>
</protein>
<dbReference type="InterPro" id="IPR004139">
    <property type="entry name" value="Glyco_trans_13"/>
</dbReference>
<evidence type="ECO:0000256" key="10">
    <source>
        <dbReference type="ARBA" id="ARBA00023034"/>
    </source>
</evidence>
<evidence type="ECO:0000256" key="3">
    <source>
        <dbReference type="ARBA" id="ARBA00006492"/>
    </source>
</evidence>
<comment type="function">
    <text evidence="13 17">Initiates complex N-linked carbohydrate formation. Essential for the conversion of high-mannose to hybrid and complex N-glycans.</text>
</comment>
<evidence type="ECO:0000256" key="9">
    <source>
        <dbReference type="ARBA" id="ARBA00022989"/>
    </source>
</evidence>
<evidence type="ECO:0000256" key="2">
    <source>
        <dbReference type="ARBA" id="ARBA00004922"/>
    </source>
</evidence>
<dbReference type="InterPro" id="IPR052261">
    <property type="entry name" value="Glycosyltransferase_13"/>
</dbReference>
<keyword evidence="9 17" id="KW-1133">Transmembrane helix</keyword>
<evidence type="ECO:0000256" key="5">
    <source>
        <dbReference type="ARBA" id="ARBA00022679"/>
    </source>
</evidence>
<proteinExistence type="inferred from homology"/>
<dbReference type="InterPro" id="IPR029044">
    <property type="entry name" value="Nucleotide-diphossugar_trans"/>
</dbReference>
<dbReference type="Proteomes" id="UP000694941">
    <property type="component" value="Unplaced"/>
</dbReference>
<evidence type="ECO:0000256" key="17">
    <source>
        <dbReference type="RuleBase" id="RU368119"/>
    </source>
</evidence>
<evidence type="ECO:0000256" key="8">
    <source>
        <dbReference type="ARBA" id="ARBA00022968"/>
    </source>
</evidence>
<evidence type="ECO:0000256" key="11">
    <source>
        <dbReference type="ARBA" id="ARBA00023136"/>
    </source>
</evidence>
<dbReference type="PANTHER" id="PTHR10468:SF0">
    <property type="entry name" value="ALPHA-1,3-MANNOSYL-GLYCOPROTEIN 2-BETA-N-ACETYLGLUCOSAMINYLTRANSFERASE"/>
    <property type="match status" value="1"/>
</dbReference>
<keyword evidence="12 17" id="KW-0464">Manganese</keyword>
<feature type="transmembrane region" description="Helical" evidence="17">
    <location>
        <begin position="44"/>
        <end position="65"/>
    </location>
</feature>
<dbReference type="Gene3D" id="3.90.550.10">
    <property type="entry name" value="Spore Coat Polysaccharide Biosynthesis Protein SpsA, Chain A"/>
    <property type="match status" value="1"/>
</dbReference>
<dbReference type="PANTHER" id="PTHR10468">
    <property type="entry name" value="PROTEIN O-LINKED-MANNOSE BETA-1,2-N-ACETYLGLUCOSAMINYLTRANSFERASE 1/ALPHA-1,3-MANNOSYL-GLYCOPROTEIN 2-BETA-N-ACETYLGLUCOSAMINYLTRANSFERASE"/>
    <property type="match status" value="1"/>
</dbReference>
<keyword evidence="5" id="KW-0808">Transferase</keyword>
<comment type="pathway">
    <text evidence="2 17">Protein modification; protein glycosylation.</text>
</comment>
<evidence type="ECO:0000313" key="19">
    <source>
        <dbReference type="RefSeq" id="XP_013779009.1"/>
    </source>
</evidence>
<dbReference type="CDD" id="cd02514">
    <property type="entry name" value="GT13_GLCNAC-TI"/>
    <property type="match status" value="1"/>
</dbReference>
<keyword evidence="4 17" id="KW-0328">Glycosyltransferase</keyword>
<keyword evidence="11 17" id="KW-0472">Membrane</keyword>
<comment type="cofactor">
    <cofactor evidence="17">
        <name>Mn(2+)</name>
        <dbReference type="ChEBI" id="CHEBI:29035"/>
    </cofactor>
    <text evidence="17">The cofactor is mostly bound to the substrate.</text>
</comment>
<keyword evidence="6 17" id="KW-0812">Transmembrane</keyword>
<keyword evidence="18" id="KW-1185">Reference proteome</keyword>
<evidence type="ECO:0000256" key="4">
    <source>
        <dbReference type="ARBA" id="ARBA00022676"/>
    </source>
</evidence>
<evidence type="ECO:0000256" key="7">
    <source>
        <dbReference type="ARBA" id="ARBA00022723"/>
    </source>
</evidence>
<gene>
    <name evidence="19 20" type="primary">LOC106463514</name>
</gene>
<comment type="similarity">
    <text evidence="3 17">Belongs to the glycosyltransferase 13 family.</text>
</comment>
<evidence type="ECO:0000256" key="14">
    <source>
        <dbReference type="ARBA" id="ARBA00038949"/>
    </source>
</evidence>
<comment type="subcellular location">
    <subcellularLocation>
        <location evidence="1 17">Golgi apparatus membrane</location>
        <topology evidence="1 17">Single-pass type II membrane protein</topology>
    </subcellularLocation>
</comment>
<keyword evidence="8 17" id="KW-0735">Signal-anchor</keyword>